<evidence type="ECO:0000313" key="3">
    <source>
        <dbReference type="Proteomes" id="UP000295361"/>
    </source>
</evidence>
<keyword evidence="3" id="KW-1185">Reference proteome</keyword>
<dbReference type="InParanoid" id="A0A4R6QIU7"/>
<dbReference type="RefSeq" id="WP_133702779.1">
    <property type="nucleotide sequence ID" value="NZ_SNXS01000006.1"/>
</dbReference>
<comment type="caution">
    <text evidence="2">The sequence shown here is derived from an EMBL/GenBank/DDBJ whole genome shotgun (WGS) entry which is preliminary data.</text>
</comment>
<evidence type="ECO:0000256" key="1">
    <source>
        <dbReference type="SAM" id="MobiDB-lite"/>
    </source>
</evidence>
<feature type="region of interest" description="Disordered" evidence="1">
    <location>
        <begin position="200"/>
        <end position="233"/>
    </location>
</feature>
<gene>
    <name evidence="2" type="ORF">DES47_10648</name>
</gene>
<dbReference type="EMBL" id="SNXS01000006">
    <property type="protein sequence ID" value="TDP62753.1"/>
    <property type="molecule type" value="Genomic_DNA"/>
</dbReference>
<sequence>MYARFTAFAVWALLAGSLVFWALQLAVSPLPAPSQVLAAAEGAPARVDLSRLLGNSAAGAAANAEPAAESRFRLLGLVAPKKDRGSGEGVALIAVDGNPPKPVRVGAAVDGEVLLLSLDATSVALGTRGAAESSRMVLRLPPPTVAVNAPIGSNPPPGAGNSPATSSKPGAAPEGGLVSGVPMGMPGNVPYRVGGVAAIPITPGMNPVPQANAAPDAPVMPQLPLRPGGEPQR</sequence>
<dbReference type="Proteomes" id="UP000295361">
    <property type="component" value="Unassembled WGS sequence"/>
</dbReference>
<protein>
    <submittedName>
        <fullName evidence="2">General secretion pathway protein C</fullName>
    </submittedName>
</protein>
<dbReference type="AlphaFoldDB" id="A0A4R6QIU7"/>
<dbReference type="OrthoDB" id="9154044at2"/>
<reference evidence="2 3" key="1">
    <citation type="submission" date="2019-03" db="EMBL/GenBank/DDBJ databases">
        <title>Genomic Encyclopedia of Type Strains, Phase IV (KMG-IV): sequencing the most valuable type-strain genomes for metagenomic binning, comparative biology and taxonomic classification.</title>
        <authorList>
            <person name="Goeker M."/>
        </authorList>
    </citation>
    <scope>NUCLEOTIDE SEQUENCE [LARGE SCALE GENOMIC DNA]</scope>
    <source>
        <strain evidence="2 3">DSM 16998</strain>
    </source>
</reference>
<feature type="region of interest" description="Disordered" evidence="1">
    <location>
        <begin position="148"/>
        <end position="179"/>
    </location>
</feature>
<accession>A0A4R6QIU7</accession>
<name>A0A4R6QIU7_9BURK</name>
<organism evidence="2 3">
    <name type="scientific">Roseateles toxinivorans</name>
    <dbReference type="NCBI Taxonomy" id="270368"/>
    <lineage>
        <taxon>Bacteria</taxon>
        <taxon>Pseudomonadati</taxon>
        <taxon>Pseudomonadota</taxon>
        <taxon>Betaproteobacteria</taxon>
        <taxon>Burkholderiales</taxon>
        <taxon>Sphaerotilaceae</taxon>
        <taxon>Roseateles</taxon>
    </lineage>
</organism>
<proteinExistence type="predicted"/>
<evidence type="ECO:0000313" key="2">
    <source>
        <dbReference type="EMBL" id="TDP62753.1"/>
    </source>
</evidence>